<organism evidence="2 3">
    <name type="scientific">[Candida] arabinofermentans NRRL YB-2248</name>
    <dbReference type="NCBI Taxonomy" id="983967"/>
    <lineage>
        <taxon>Eukaryota</taxon>
        <taxon>Fungi</taxon>
        <taxon>Dikarya</taxon>
        <taxon>Ascomycota</taxon>
        <taxon>Saccharomycotina</taxon>
        <taxon>Pichiomycetes</taxon>
        <taxon>Pichiales</taxon>
        <taxon>Pichiaceae</taxon>
        <taxon>Ogataea</taxon>
        <taxon>Ogataea/Candida clade</taxon>
    </lineage>
</organism>
<dbReference type="STRING" id="983967.A0A1E4T0I7"/>
<dbReference type="GO" id="GO:0000462">
    <property type="term" value="P:maturation of SSU-rRNA from tricistronic rRNA transcript (SSU-rRNA, 5.8S rRNA, LSU-rRNA)"/>
    <property type="evidence" value="ECO:0007669"/>
    <property type="project" value="TreeGrafter"/>
</dbReference>
<feature type="compositionally biased region" description="Acidic residues" evidence="1">
    <location>
        <begin position="150"/>
        <end position="168"/>
    </location>
</feature>
<feature type="non-terminal residue" evidence="2">
    <location>
        <position position="1"/>
    </location>
</feature>
<reference evidence="3" key="1">
    <citation type="submission" date="2016-04" db="EMBL/GenBank/DDBJ databases">
        <title>Comparative genomics of biotechnologically important yeasts.</title>
        <authorList>
            <consortium name="DOE Joint Genome Institute"/>
            <person name="Riley R."/>
            <person name="Haridas S."/>
            <person name="Wolfe K.H."/>
            <person name="Lopes M.R."/>
            <person name="Hittinger C.T."/>
            <person name="Goker M."/>
            <person name="Salamov A."/>
            <person name="Wisecaver J."/>
            <person name="Long T.M."/>
            <person name="Aerts A.L."/>
            <person name="Barry K."/>
            <person name="Choi C."/>
            <person name="Clum A."/>
            <person name="Coughlan A.Y."/>
            <person name="Deshpande S."/>
            <person name="Douglass A.P."/>
            <person name="Hanson S.J."/>
            <person name="Klenk H.-P."/>
            <person name="Labutti K."/>
            <person name="Lapidus A."/>
            <person name="Lindquist E."/>
            <person name="Lipzen A."/>
            <person name="Meier-Kolthoff J.P."/>
            <person name="Ohm R.A."/>
            <person name="Otillar R.P."/>
            <person name="Pangilinan J."/>
            <person name="Peng Y."/>
            <person name="Rokas A."/>
            <person name="Rosa C.A."/>
            <person name="Scheuner C."/>
            <person name="Sibirny A.A."/>
            <person name="Slot J.C."/>
            <person name="Stielow J.B."/>
            <person name="Sun H."/>
            <person name="Kurtzman C.P."/>
            <person name="Blackwell M."/>
            <person name="Grigoriev I.V."/>
            <person name="Jeffries T.W."/>
        </authorList>
    </citation>
    <scope>NUCLEOTIDE SEQUENCE [LARGE SCALE GENOMIC DNA]</scope>
    <source>
        <strain evidence="3">NRRL YB-2248</strain>
    </source>
</reference>
<feature type="region of interest" description="Disordered" evidence="1">
    <location>
        <begin position="130"/>
        <end position="233"/>
    </location>
</feature>
<gene>
    <name evidence="2" type="ORF">CANARDRAFT_182888</name>
</gene>
<sequence>TLDSLLTSIIDSVKSASVSLDNLSAYIDETSEVPEIVKSLIDGKSNENLEGVSLLSLKNASMLSYINNLGLILGSKLDSYNTKDSEKIKQIKDKAVESTVVQRVTLDRGVKSLEKKVNYQLEKLVNAYQRREKEQEDVVEKAKSKAKGSDDDDDNDDSEDDSEDEDDALTYRPDPSALLQKKSTKQNGDEEETEATATKYRPPKISAMLPPTSMSDPDKQSSSEKKQRNLQSMDEYLQSISDAPMVENSVGATIINKGRDMKSAKQLAKEAEIKRYEEENFTRLPNAQTKMSFKEKKRKARDEFMGEDWSMFNNDREFTGDKDGGVKKRKRVSAWERAKKR</sequence>
<evidence type="ECO:0000256" key="1">
    <source>
        <dbReference type="SAM" id="MobiDB-lite"/>
    </source>
</evidence>
<dbReference type="GO" id="GO:0032040">
    <property type="term" value="C:small-subunit processome"/>
    <property type="evidence" value="ECO:0007669"/>
    <property type="project" value="TreeGrafter"/>
</dbReference>
<dbReference type="OrthoDB" id="203440at2759"/>
<dbReference type="InterPro" id="IPR007146">
    <property type="entry name" value="Sas10/Utp3/C1D"/>
</dbReference>
<proteinExistence type="predicted"/>
<dbReference type="Proteomes" id="UP000094801">
    <property type="component" value="Unassembled WGS sequence"/>
</dbReference>
<dbReference type="Pfam" id="PF04000">
    <property type="entry name" value="Sas10_Utp3"/>
    <property type="match status" value="1"/>
</dbReference>
<keyword evidence="3" id="KW-1185">Reference proteome</keyword>
<evidence type="ECO:0000313" key="3">
    <source>
        <dbReference type="Proteomes" id="UP000094801"/>
    </source>
</evidence>
<dbReference type="EMBL" id="KV453853">
    <property type="protein sequence ID" value="ODV85240.1"/>
    <property type="molecule type" value="Genomic_DNA"/>
</dbReference>
<feature type="non-terminal residue" evidence="2">
    <location>
        <position position="341"/>
    </location>
</feature>
<accession>A0A1E4T0I7</accession>
<protein>
    <submittedName>
        <fullName evidence="2">Uncharacterized protein</fullName>
    </submittedName>
</protein>
<feature type="region of interest" description="Disordered" evidence="1">
    <location>
        <begin position="312"/>
        <end position="341"/>
    </location>
</feature>
<name>A0A1E4T0I7_9ASCO</name>
<dbReference type="PANTHER" id="PTHR13237">
    <property type="entry name" value="SOMETHING ABOUT SILENCING PROTEIN 10-RELATED"/>
    <property type="match status" value="1"/>
</dbReference>
<evidence type="ECO:0000313" key="2">
    <source>
        <dbReference type="EMBL" id="ODV85240.1"/>
    </source>
</evidence>
<dbReference type="AlphaFoldDB" id="A0A1E4T0I7"/>
<dbReference type="PANTHER" id="PTHR13237:SF9">
    <property type="entry name" value="NEUROGUIDIN"/>
    <property type="match status" value="1"/>
</dbReference>
<feature type="compositionally biased region" description="Basic and acidic residues" evidence="1">
    <location>
        <begin position="216"/>
        <end position="227"/>
    </location>
</feature>
<feature type="compositionally biased region" description="Basic and acidic residues" evidence="1">
    <location>
        <begin position="314"/>
        <end position="326"/>
    </location>
</feature>
<feature type="compositionally biased region" description="Basic and acidic residues" evidence="1">
    <location>
        <begin position="130"/>
        <end position="149"/>
    </location>
</feature>